<dbReference type="Pfam" id="PF09374">
    <property type="entry name" value="PG_binding_3"/>
    <property type="match status" value="1"/>
</dbReference>
<evidence type="ECO:0000313" key="3">
    <source>
        <dbReference type="EMBL" id="OSK94380.1"/>
    </source>
</evidence>
<feature type="domain" description="TtsA-like Glycoside hydrolase family 108" evidence="1">
    <location>
        <begin position="31"/>
        <end position="115"/>
    </location>
</feature>
<sequence length="197" mass="22061">MTIKRSLQEGNMPEFSPAFRHALNFVIRPDIEGGYVNDPTDRGGETKYGISDRRDGVIDGKTDVNGDGKPDTRIKDLTHEQAAQIYWRDYWLAAKCNEWPDGISLFVFDAAVQHGVKRAIQILQAAAGVDDDGIVGKNTRAAVLRADTDWLLLQCFLRRSRYYAGIIKSSVSQGKYLNGWFNRLDLLASACREVLHG</sequence>
<dbReference type="InterPro" id="IPR023346">
    <property type="entry name" value="Lysozyme-like_dom_sf"/>
</dbReference>
<dbReference type="InterPro" id="IPR008565">
    <property type="entry name" value="TtsA-like_GH18_dom"/>
</dbReference>
<comment type="caution">
    <text evidence="3">The sequence shown here is derived from an EMBL/GenBank/DDBJ whole genome shotgun (WGS) entry which is preliminary data.</text>
</comment>
<dbReference type="Pfam" id="PF05838">
    <property type="entry name" value="Glyco_hydro_108"/>
    <property type="match status" value="1"/>
</dbReference>
<evidence type="ECO:0000259" key="2">
    <source>
        <dbReference type="Pfam" id="PF09374"/>
    </source>
</evidence>
<gene>
    <name evidence="3" type="ORF">ECXG_03245</name>
</gene>
<protein>
    <submittedName>
        <fullName evidence="3">Uncharacterized protein</fullName>
    </submittedName>
</protein>
<evidence type="ECO:0000259" key="1">
    <source>
        <dbReference type="Pfam" id="PF05838"/>
    </source>
</evidence>
<reference evidence="3 4" key="1">
    <citation type="submission" date="2010-04" db="EMBL/GenBank/DDBJ databases">
        <title>The Genome Sequence of Escherichia coli TA447.</title>
        <authorList>
            <consortium name="The Broad Institute Genome Sequencing Platform"/>
            <consortium name="The Broad Institute Genome Sequencing Center for Infectious Disease"/>
            <person name="Feldgarden M."/>
            <person name="Gordon D.M."/>
            <person name="Johnson J.R."/>
            <person name="Johnston B.D."/>
            <person name="Young S."/>
            <person name="Zeng Q."/>
            <person name="Koehrsen M."/>
            <person name="Alvarado L."/>
            <person name="Berlin A.M."/>
            <person name="Borenstein D."/>
            <person name="Chapman S.B."/>
            <person name="Chen Z."/>
            <person name="Engels R."/>
            <person name="Freedman E."/>
            <person name="Gellesch M."/>
            <person name="Goldberg J."/>
            <person name="Griggs A."/>
            <person name="Gujja S."/>
            <person name="Heilman E.R."/>
            <person name="Heiman D.I."/>
            <person name="Hepburn T.A."/>
            <person name="Howarth C."/>
            <person name="Jen D."/>
            <person name="Larson L."/>
            <person name="Mehta T."/>
            <person name="Park D."/>
            <person name="Pearson M."/>
            <person name="Richards J."/>
            <person name="Roberts A."/>
            <person name="Saif S."/>
            <person name="Shea T.D."/>
            <person name="Shenoy N."/>
            <person name="Sisk P."/>
            <person name="Stolte C."/>
            <person name="Sykes S.N."/>
            <person name="Walk T."/>
            <person name="White J."/>
            <person name="Yandava C."/>
            <person name="Haas B."/>
            <person name="Henn M.R."/>
            <person name="Nusbaum C."/>
            <person name="Birren B."/>
        </authorList>
    </citation>
    <scope>NUCLEOTIDE SEQUENCE [LARGE SCALE GENOMIC DNA]</scope>
    <source>
        <strain evidence="3 4">TA447</strain>
    </source>
</reference>
<feature type="domain" description="Peptidoglycan binding" evidence="2">
    <location>
        <begin position="118"/>
        <end position="184"/>
    </location>
</feature>
<dbReference type="SUPFAM" id="SSF53955">
    <property type="entry name" value="Lysozyme-like"/>
    <property type="match status" value="1"/>
</dbReference>
<proteinExistence type="predicted"/>
<name>A0A1X3J110_ECOLX</name>
<evidence type="ECO:0000313" key="4">
    <source>
        <dbReference type="Proteomes" id="UP000193942"/>
    </source>
</evidence>
<dbReference type="CDD" id="cd13926">
    <property type="entry name" value="N-acetylmuramidase_GH108"/>
    <property type="match status" value="1"/>
</dbReference>
<dbReference type="EMBL" id="ADIZ01000017">
    <property type="protein sequence ID" value="OSK94380.1"/>
    <property type="molecule type" value="Genomic_DNA"/>
</dbReference>
<dbReference type="Proteomes" id="UP000193942">
    <property type="component" value="Unassembled WGS sequence"/>
</dbReference>
<dbReference type="AlphaFoldDB" id="A0A1X3J110"/>
<dbReference type="InterPro" id="IPR018537">
    <property type="entry name" value="Peptidoglycan-bd_3"/>
</dbReference>
<organism evidence="3 4">
    <name type="scientific">Escherichia coli TA447</name>
    <dbReference type="NCBI Taxonomy" id="656447"/>
    <lineage>
        <taxon>Bacteria</taxon>
        <taxon>Pseudomonadati</taxon>
        <taxon>Pseudomonadota</taxon>
        <taxon>Gammaproteobacteria</taxon>
        <taxon>Enterobacterales</taxon>
        <taxon>Enterobacteriaceae</taxon>
        <taxon>Escherichia</taxon>
    </lineage>
</organism>
<dbReference type="Gene3D" id="1.20.141.10">
    <property type="entry name" value="Chitosanase, subunit A, domain 1"/>
    <property type="match status" value="1"/>
</dbReference>
<accession>A0A1X3J110</accession>